<dbReference type="Pfam" id="PF00621">
    <property type="entry name" value="RhoGEF"/>
    <property type="match status" value="1"/>
</dbReference>
<dbReference type="Gene3D" id="1.20.900.10">
    <property type="entry name" value="Dbl homology (DH) domain"/>
    <property type="match status" value="1"/>
</dbReference>
<dbReference type="SMART" id="SM00325">
    <property type="entry name" value="RhoGEF"/>
    <property type="match status" value="1"/>
</dbReference>
<reference evidence="4 5" key="1">
    <citation type="journal article" date="2010" name="Nat. Biotechnol.">
        <title>Genome sequence of the model mushroom Schizophyllum commune.</title>
        <authorList>
            <person name="Ohm R.A."/>
            <person name="de Jong J.F."/>
            <person name="Lugones L.G."/>
            <person name="Aerts A."/>
            <person name="Kothe E."/>
            <person name="Stajich J.E."/>
            <person name="de Vries R.P."/>
            <person name="Record E."/>
            <person name="Levasseur A."/>
            <person name="Baker S.E."/>
            <person name="Bartholomew K.A."/>
            <person name="Coutinho P.M."/>
            <person name="Erdmann S."/>
            <person name="Fowler T.J."/>
            <person name="Gathman A.C."/>
            <person name="Lombard V."/>
            <person name="Henrissat B."/>
            <person name="Knabe N."/>
            <person name="Kuees U."/>
            <person name="Lilly W.W."/>
            <person name="Lindquist E."/>
            <person name="Lucas S."/>
            <person name="Magnuson J.K."/>
            <person name="Piumi F."/>
            <person name="Raudaskoski M."/>
            <person name="Salamov A."/>
            <person name="Schmutz J."/>
            <person name="Schwarze F.W.M.R."/>
            <person name="vanKuyk P.A."/>
            <person name="Horton J.S."/>
            <person name="Grigoriev I.V."/>
            <person name="Woesten H.A.B."/>
        </authorList>
    </citation>
    <scope>NUCLEOTIDE SEQUENCE [LARGE SCALE GENOMIC DNA]</scope>
    <source>
        <strain evidence="5">H4-8 / FGSC 9210</strain>
    </source>
</reference>
<feature type="compositionally biased region" description="Low complexity" evidence="2">
    <location>
        <begin position="722"/>
        <end position="739"/>
    </location>
</feature>
<evidence type="ECO:0000313" key="4">
    <source>
        <dbReference type="EMBL" id="EFJ01609.1"/>
    </source>
</evidence>
<dbReference type="CDD" id="cd00160">
    <property type="entry name" value="RhoGEF"/>
    <property type="match status" value="1"/>
</dbReference>
<evidence type="ECO:0000256" key="2">
    <source>
        <dbReference type="SAM" id="MobiDB-lite"/>
    </source>
</evidence>
<dbReference type="STRING" id="578458.D8PPE4"/>
<feature type="coiled-coil region" evidence="1">
    <location>
        <begin position="1129"/>
        <end position="1177"/>
    </location>
</feature>
<dbReference type="InterPro" id="IPR000219">
    <property type="entry name" value="DH_dom"/>
</dbReference>
<accession>D8PPE4</accession>
<feature type="compositionally biased region" description="Acidic residues" evidence="2">
    <location>
        <begin position="744"/>
        <end position="758"/>
    </location>
</feature>
<dbReference type="InParanoid" id="D8PPE4"/>
<keyword evidence="5" id="KW-1185">Reference proteome</keyword>
<dbReference type="PANTHER" id="PTHR12673:SF270">
    <property type="entry name" value="FYVE-TYPE DOMAIN-CONTAINING PROTEIN"/>
    <property type="match status" value="1"/>
</dbReference>
<feature type="compositionally biased region" description="Basic and acidic residues" evidence="2">
    <location>
        <begin position="836"/>
        <end position="845"/>
    </location>
</feature>
<dbReference type="Gene3D" id="1.10.287.2610">
    <property type="match status" value="1"/>
</dbReference>
<feature type="compositionally biased region" description="Pro residues" evidence="2">
    <location>
        <begin position="847"/>
        <end position="858"/>
    </location>
</feature>
<dbReference type="PANTHER" id="PTHR12673">
    <property type="entry name" value="FACIOGENITAL DYSPLASIA PROTEIN"/>
    <property type="match status" value="1"/>
</dbReference>
<dbReference type="OrthoDB" id="660555at2759"/>
<dbReference type="VEuPathDB" id="FungiDB:SCHCODRAFT_02621675"/>
<feature type="compositionally biased region" description="Basic and acidic residues" evidence="2">
    <location>
        <begin position="859"/>
        <end position="873"/>
    </location>
</feature>
<feature type="compositionally biased region" description="Acidic residues" evidence="2">
    <location>
        <begin position="792"/>
        <end position="801"/>
    </location>
</feature>
<dbReference type="InterPro" id="IPR051092">
    <property type="entry name" value="FYVE_RhoGEF_PH"/>
</dbReference>
<feature type="compositionally biased region" description="Low complexity" evidence="2">
    <location>
        <begin position="951"/>
        <end position="967"/>
    </location>
</feature>
<dbReference type="SUPFAM" id="SSF48065">
    <property type="entry name" value="DBL homology domain (DH-domain)"/>
    <property type="match status" value="1"/>
</dbReference>
<feature type="domain" description="DH" evidence="3">
    <location>
        <begin position="104"/>
        <end position="297"/>
    </location>
</feature>
<keyword evidence="1" id="KW-0175">Coiled coil</keyword>
<protein>
    <recommendedName>
        <fullName evidence="3">DH domain-containing protein</fullName>
    </recommendedName>
</protein>
<dbReference type="GO" id="GO:0005085">
    <property type="term" value="F:guanyl-nucleotide exchange factor activity"/>
    <property type="evidence" value="ECO:0007669"/>
    <property type="project" value="InterPro"/>
</dbReference>
<dbReference type="InterPro" id="IPR035899">
    <property type="entry name" value="DBL_dom_sf"/>
</dbReference>
<organism evidence="5">
    <name type="scientific">Schizophyllum commune (strain H4-8 / FGSC 9210)</name>
    <name type="common">Split gill fungus</name>
    <dbReference type="NCBI Taxonomy" id="578458"/>
    <lineage>
        <taxon>Eukaryota</taxon>
        <taxon>Fungi</taxon>
        <taxon>Dikarya</taxon>
        <taxon>Basidiomycota</taxon>
        <taxon>Agaricomycotina</taxon>
        <taxon>Agaricomycetes</taxon>
        <taxon>Agaricomycetidae</taxon>
        <taxon>Agaricales</taxon>
        <taxon>Schizophyllaceae</taxon>
        <taxon>Schizophyllum</taxon>
    </lineage>
</organism>
<dbReference type="GO" id="GO:0005737">
    <property type="term" value="C:cytoplasm"/>
    <property type="evidence" value="ECO:0007669"/>
    <property type="project" value="TreeGrafter"/>
</dbReference>
<gene>
    <name evidence="4" type="ORF">SCHCODRAFT_71744</name>
</gene>
<dbReference type="eggNOG" id="ENOG502QVFV">
    <property type="taxonomic scope" value="Eukaryota"/>
</dbReference>
<feature type="compositionally biased region" description="Basic residues" evidence="2">
    <location>
        <begin position="700"/>
        <end position="711"/>
    </location>
</feature>
<feature type="compositionally biased region" description="Basic and acidic residues" evidence="2">
    <location>
        <begin position="1001"/>
        <end position="1021"/>
    </location>
</feature>
<name>D8PPE4_SCHCM</name>
<evidence type="ECO:0000259" key="3">
    <source>
        <dbReference type="PROSITE" id="PS50010"/>
    </source>
</evidence>
<proteinExistence type="predicted"/>
<feature type="region of interest" description="Disordered" evidence="2">
    <location>
        <begin position="1043"/>
        <end position="1063"/>
    </location>
</feature>
<evidence type="ECO:0000256" key="1">
    <source>
        <dbReference type="SAM" id="Coils"/>
    </source>
</evidence>
<sequence length="1267" mass="140500">MALSSSPRKLQIPLSTGDETRNDGSSSFGVTKRAFFCGVVIEGSENGRRLPDDVQDLVLSLGDPLESDGADAGFLDPSRSSQSNQDHYQRKRAMTDTSALAADIRELVTTERNYVERLRTLKHSYADPLRSFSRDKNTSLLPAYEAKVLFGNVDNLIPVNEAFLTDLEKMMAPNGAKTVGGVGDVALRHFKELRGFELYKQYYAKREEAQAIFEREVSKKSSQFVQFIERIKYEPADTSRNRVGLRELLIDPVQRIPRYTLLFRNMIKHMAPDDPQRDKLIEADEIASKIAQAEADEQTKRAAVFYCLSTSIEGFPADLHSISRRFIDCIDVEDIITDGLMSASASTTSLGTSLNCTLFLFDDKMVIVKRPHDKSGKALSGLDAVDKVTKGASLPTKRRSGMSCKGVVDIADVVATDIGGADINMYFENPPRDQSDRWSGRPFRALSVVHPPHPINLDPPKTQADKQRFLENLWLVQAKYRARVGQSVVLCSEAKEVEARGGRSVVARTFYNVYQRKAFLQEPKKTKAVVHVDASGSADNIPFGVGGPPFVCIRLQPMAGELCRMRITSSSEDTDGEEDEVLQANRVSARVVQTIHQYGLFDFRSGRNSMPSTPTAKSKASLFNLDALSRRLPGDFFVGSVNGHRRAKSSTRSRNTITSHSTGHTQSTSTGDSFAFSNRSESTAATSVEDGSMRAGKTSRSSRSRKLRKSPLKTSEGGEPLRSSSRQSSLGSRSRSTSRGPDTDYSDMEEDDRTQELDSSEWDLQMKLELARKNSQTQHGKPLPALDLDANIDDTILEEEPPQPLRPLSRASRDNRSILSKPESELTVTDAPLLRPDSRLSDRPRGPRSPSPRPPSRSPEPRMRTPEPPRMRTPEPSTAPVLPSFDEELARETPRPPPPASQLPQLSRGLTRSSRIPFFPTAASDATPRPLSIVSQHTGPVEPLSIKKKASTGPGSVSSSLSSSPVRRSQESPTRSSSRDDLPRVLSPLPFTNGFNKGKARSRDGSPDADRLQRLAESTREDIDSARRVVKRIKLEVEGLRTAGEPTTPISRPASPDKTLRTPQRTTPLTKEAQQRMEEMRQLLGQRDNTPRSHLRSVALRATQSMDAGGPGRATMDTSIVGRSLENMANELDDTLSRAARSADAMQEDIDELQATLQEKSEALEKSQEEVKSVKRQTEVIKSLLNDKTAETEILYQTFNEELDGMYQDVQLPDEEAWAAMAKDLRETKKARNNLTAENSTLKRRLAEMEMQQEEWATLLRAHGLIP</sequence>
<feature type="compositionally biased region" description="Polar residues" evidence="2">
    <location>
        <begin position="675"/>
        <end position="686"/>
    </location>
</feature>
<dbReference type="OMA" id="HQYGLFK"/>
<feature type="region of interest" description="Disordered" evidence="2">
    <location>
        <begin position="70"/>
        <end position="93"/>
    </location>
</feature>
<feature type="region of interest" description="Disordered" evidence="2">
    <location>
        <begin position="636"/>
        <end position="758"/>
    </location>
</feature>
<feature type="region of interest" description="Disordered" evidence="2">
    <location>
        <begin position="1"/>
        <end position="26"/>
    </location>
</feature>
<dbReference type="AlphaFoldDB" id="D8PPE4"/>
<dbReference type="HOGENOM" id="CLU_003463_0_0_1"/>
<dbReference type="EMBL" id="GL377302">
    <property type="protein sequence ID" value="EFJ01609.1"/>
    <property type="molecule type" value="Genomic_DNA"/>
</dbReference>
<feature type="compositionally biased region" description="Low complexity" evidence="2">
    <location>
        <begin position="658"/>
        <end position="673"/>
    </location>
</feature>
<dbReference type="Proteomes" id="UP000007431">
    <property type="component" value="Unassembled WGS sequence"/>
</dbReference>
<feature type="region of interest" description="Disordered" evidence="2">
    <location>
        <begin position="792"/>
        <end position="1021"/>
    </location>
</feature>
<feature type="coiled-coil region" evidence="1">
    <location>
        <begin position="1225"/>
        <end position="1252"/>
    </location>
</feature>
<evidence type="ECO:0000313" key="5">
    <source>
        <dbReference type="Proteomes" id="UP000007431"/>
    </source>
</evidence>
<dbReference type="PROSITE" id="PS50010">
    <property type="entry name" value="DH_2"/>
    <property type="match status" value="1"/>
</dbReference>